<feature type="domain" description="Tubulin-folding cofactor D C-terminal" evidence="5">
    <location>
        <begin position="598"/>
        <end position="649"/>
    </location>
</feature>
<dbReference type="InterPro" id="IPR058033">
    <property type="entry name" value="ARM_TBCD_2nd"/>
</dbReference>
<dbReference type="PANTHER" id="PTHR12658">
    <property type="entry name" value="BETA-TUBULIN COFACTOR D"/>
    <property type="match status" value="1"/>
</dbReference>
<dbReference type="GO" id="GO:0034333">
    <property type="term" value="P:adherens junction assembly"/>
    <property type="evidence" value="ECO:0007669"/>
    <property type="project" value="TreeGrafter"/>
</dbReference>
<evidence type="ECO:0000256" key="4">
    <source>
        <dbReference type="SAM" id="MobiDB-lite"/>
    </source>
</evidence>
<dbReference type="GO" id="GO:0016328">
    <property type="term" value="C:lateral plasma membrane"/>
    <property type="evidence" value="ECO:0007669"/>
    <property type="project" value="TreeGrafter"/>
</dbReference>
<feature type="domain" description="Tubulin-folding cofactor D ARM repeats" evidence="6">
    <location>
        <begin position="61"/>
        <end position="308"/>
    </location>
</feature>
<name>A0A3P6QIC0_CYLGO</name>
<dbReference type="Pfam" id="PF25767">
    <property type="entry name" value="ARM_TBCD_2nd"/>
    <property type="match status" value="1"/>
</dbReference>
<evidence type="ECO:0000256" key="2">
    <source>
        <dbReference type="ARBA" id="ARBA00015003"/>
    </source>
</evidence>
<evidence type="ECO:0000256" key="3">
    <source>
        <dbReference type="ARBA" id="ARBA00023186"/>
    </source>
</evidence>
<feature type="compositionally biased region" description="Polar residues" evidence="4">
    <location>
        <begin position="104"/>
        <end position="115"/>
    </location>
</feature>
<dbReference type="GO" id="GO:0070830">
    <property type="term" value="P:bicellular tight junction assembly"/>
    <property type="evidence" value="ECO:0007669"/>
    <property type="project" value="TreeGrafter"/>
</dbReference>
<organism evidence="7 8">
    <name type="scientific">Cylicostephanus goldi</name>
    <name type="common">Nematode worm</name>
    <dbReference type="NCBI Taxonomy" id="71465"/>
    <lineage>
        <taxon>Eukaryota</taxon>
        <taxon>Metazoa</taxon>
        <taxon>Ecdysozoa</taxon>
        <taxon>Nematoda</taxon>
        <taxon>Chromadorea</taxon>
        <taxon>Rhabditida</taxon>
        <taxon>Rhabditina</taxon>
        <taxon>Rhabditomorpha</taxon>
        <taxon>Strongyloidea</taxon>
        <taxon>Strongylidae</taxon>
        <taxon>Cylicostephanus</taxon>
    </lineage>
</organism>
<dbReference type="GO" id="GO:0048487">
    <property type="term" value="F:beta-tubulin binding"/>
    <property type="evidence" value="ECO:0007669"/>
    <property type="project" value="InterPro"/>
</dbReference>
<gene>
    <name evidence="7" type="ORF">CGOC_LOCUS196</name>
</gene>
<dbReference type="SUPFAM" id="SSF48371">
    <property type="entry name" value="ARM repeat"/>
    <property type="match status" value="1"/>
</dbReference>
<dbReference type="PANTHER" id="PTHR12658:SF0">
    <property type="entry name" value="TUBULIN-SPECIFIC CHAPERONE D"/>
    <property type="match status" value="1"/>
</dbReference>
<comment type="similarity">
    <text evidence="1">Belongs to the TBCD family.</text>
</comment>
<dbReference type="GO" id="GO:0000226">
    <property type="term" value="P:microtubule cytoskeleton organization"/>
    <property type="evidence" value="ECO:0007669"/>
    <property type="project" value="TreeGrafter"/>
</dbReference>
<evidence type="ECO:0000259" key="5">
    <source>
        <dbReference type="Pfam" id="PF12612"/>
    </source>
</evidence>
<dbReference type="Pfam" id="PF12612">
    <property type="entry name" value="TFCD_C"/>
    <property type="match status" value="1"/>
</dbReference>
<dbReference type="InterPro" id="IPR011989">
    <property type="entry name" value="ARM-like"/>
</dbReference>
<evidence type="ECO:0000313" key="8">
    <source>
        <dbReference type="Proteomes" id="UP000271889"/>
    </source>
</evidence>
<dbReference type="InterPro" id="IPR016024">
    <property type="entry name" value="ARM-type_fold"/>
</dbReference>
<reference evidence="7 8" key="1">
    <citation type="submission" date="2018-11" db="EMBL/GenBank/DDBJ databases">
        <authorList>
            <consortium name="Pathogen Informatics"/>
        </authorList>
    </citation>
    <scope>NUCLEOTIDE SEQUENCE [LARGE SCALE GENOMIC DNA]</scope>
</reference>
<dbReference type="AlphaFoldDB" id="A0A3P6QIC0"/>
<dbReference type="GO" id="GO:0005096">
    <property type="term" value="F:GTPase activator activity"/>
    <property type="evidence" value="ECO:0007669"/>
    <property type="project" value="InterPro"/>
</dbReference>
<protein>
    <recommendedName>
        <fullName evidence="2">Tubulin-specific chaperone D</fullName>
    </recommendedName>
</protein>
<dbReference type="GO" id="GO:0007023">
    <property type="term" value="P:post-chaperonin tubulin folding pathway"/>
    <property type="evidence" value="ECO:0007669"/>
    <property type="project" value="InterPro"/>
</dbReference>
<dbReference type="Gene3D" id="1.25.10.10">
    <property type="entry name" value="Leucine-rich Repeat Variant"/>
    <property type="match status" value="2"/>
</dbReference>
<evidence type="ECO:0000313" key="7">
    <source>
        <dbReference type="EMBL" id="VDK43630.1"/>
    </source>
</evidence>
<evidence type="ECO:0000259" key="6">
    <source>
        <dbReference type="Pfam" id="PF25767"/>
    </source>
</evidence>
<keyword evidence="8" id="KW-1185">Reference proteome</keyword>
<keyword evidence="3" id="KW-0143">Chaperone</keyword>
<dbReference type="OrthoDB" id="10253476at2759"/>
<proteinExistence type="inferred from homology"/>
<evidence type="ECO:0000256" key="1">
    <source>
        <dbReference type="ARBA" id="ARBA00006853"/>
    </source>
</evidence>
<dbReference type="EMBL" id="UYRV01000249">
    <property type="protein sequence ID" value="VDK43630.1"/>
    <property type="molecule type" value="Genomic_DNA"/>
</dbReference>
<accession>A0A3P6QIC0</accession>
<dbReference type="Proteomes" id="UP000271889">
    <property type="component" value="Unassembled WGS sequence"/>
</dbReference>
<dbReference type="InterPro" id="IPR033162">
    <property type="entry name" value="TBCD"/>
</dbReference>
<feature type="region of interest" description="Disordered" evidence="4">
    <location>
        <begin position="104"/>
        <end position="128"/>
    </location>
</feature>
<dbReference type="InterPro" id="IPR022577">
    <property type="entry name" value="TBCD_C"/>
</dbReference>
<sequence length="657" mass="73253">MIEECRNHVISNSPNLLGYALLLCAILKHVDRQHLLPHVDMIREAAETHFPFKKSVTDTLTRKIFIKMVQRLALVVLRPRLAAWRYRRGKRRLEENLKSTKTNGNAEISQNNISSGMGGEEIISDDDEEDENPDALVEWAIGCVLNALSDDHTTVRWSAAKGVGRITARLPKELAVQVVDSVLSTSFHPLAGHCSWHGGCLALAELSRRGFLLPEALDKAFPIVQQALFYEEPMGRHALGSNVRDAACYVLWAFARAYEPEQLKSFIDDVATSLMCAALFDREVNLRRAASAAFQENVGRQANFPDGVALLTTADYFAVGNRWRCYTKVCAEVVRYPKYADAIVDHLLENKIIHWDEVVREQAAIALSILAPLHPHYLSARLGNLLAGCNTSNPVHRHGYLLALSHSLQGLLSSRFTCDKEIENWQERLLAFACDDTAAVRTAAALAASTFFPAYFKENLSVNIDASLKGFISKMTNPRKENERIGVCSLVSYLPSQFVTDDLFAALCNVITRPTDIDAKWALGRRSAVDALGALYTSQPNEKWTGFVFDALFQAVNDYTTDSHGDIGRLVRMSAMCVMTNLLCLPNTKEGVLKNYVQRAVQGMVQQSVGKIGRIRETACKCIMTLLASKATRSYISHAQELSSIYRNEHDFIQVLF</sequence>
<dbReference type="GO" id="GO:0007021">
    <property type="term" value="P:tubulin complex assembly"/>
    <property type="evidence" value="ECO:0007669"/>
    <property type="project" value="InterPro"/>
</dbReference>